<dbReference type="InterPro" id="IPR050539">
    <property type="entry name" value="ThrE_Dicarb/AminoAcid_Exp"/>
</dbReference>
<evidence type="ECO:0000256" key="7">
    <source>
        <dbReference type="SAM" id="Phobius"/>
    </source>
</evidence>
<name>A0A1G6GKL9_9BACI</name>
<evidence type="ECO:0000313" key="10">
    <source>
        <dbReference type="Proteomes" id="UP000242949"/>
    </source>
</evidence>
<dbReference type="PANTHER" id="PTHR34390:SF2">
    <property type="entry name" value="SUCCINATE TRANSPORTER SUBUNIT YJJP-RELATED"/>
    <property type="match status" value="1"/>
</dbReference>
<dbReference type="AlphaFoldDB" id="A0A1G6GKL9"/>
<dbReference type="OrthoDB" id="9813917at2"/>
<keyword evidence="3 7" id="KW-0812">Transmembrane</keyword>
<organism evidence="9 10">
    <name type="scientific">Pelagirhabdus alkalitolerans</name>
    <dbReference type="NCBI Taxonomy" id="1612202"/>
    <lineage>
        <taxon>Bacteria</taxon>
        <taxon>Bacillati</taxon>
        <taxon>Bacillota</taxon>
        <taxon>Bacilli</taxon>
        <taxon>Bacillales</taxon>
        <taxon>Bacillaceae</taxon>
        <taxon>Pelagirhabdus</taxon>
    </lineage>
</organism>
<proteinExistence type="inferred from homology"/>
<dbReference type="STRING" id="1612202.SAMN05421734_101218"/>
<keyword evidence="2" id="KW-1003">Cell membrane</keyword>
<evidence type="ECO:0000256" key="5">
    <source>
        <dbReference type="ARBA" id="ARBA00023136"/>
    </source>
</evidence>
<evidence type="ECO:0000313" key="9">
    <source>
        <dbReference type="EMBL" id="SDB82474.1"/>
    </source>
</evidence>
<keyword evidence="5 7" id="KW-0472">Membrane</keyword>
<feature type="transmembrane region" description="Helical" evidence="7">
    <location>
        <begin position="122"/>
        <end position="141"/>
    </location>
</feature>
<evidence type="ECO:0000256" key="4">
    <source>
        <dbReference type="ARBA" id="ARBA00022989"/>
    </source>
</evidence>
<feature type="domain" description="Threonine/serine exporter-like N-terminal" evidence="8">
    <location>
        <begin position="18"/>
        <end position="253"/>
    </location>
</feature>
<feature type="transmembrane region" description="Helical" evidence="7">
    <location>
        <begin position="172"/>
        <end position="189"/>
    </location>
</feature>
<dbReference type="GO" id="GO:0005886">
    <property type="term" value="C:plasma membrane"/>
    <property type="evidence" value="ECO:0007669"/>
    <property type="project" value="UniProtKB-SubCell"/>
</dbReference>
<dbReference type="GO" id="GO:0022857">
    <property type="term" value="F:transmembrane transporter activity"/>
    <property type="evidence" value="ECO:0007669"/>
    <property type="project" value="InterPro"/>
</dbReference>
<dbReference type="PANTHER" id="PTHR34390">
    <property type="entry name" value="UPF0442 PROTEIN YJJB-RELATED"/>
    <property type="match status" value="1"/>
</dbReference>
<evidence type="ECO:0000256" key="1">
    <source>
        <dbReference type="ARBA" id="ARBA00004651"/>
    </source>
</evidence>
<reference evidence="10" key="1">
    <citation type="submission" date="2016-09" db="EMBL/GenBank/DDBJ databases">
        <authorList>
            <person name="Varghese N."/>
            <person name="Submissions S."/>
        </authorList>
    </citation>
    <scope>NUCLEOTIDE SEQUENCE [LARGE SCALE GENOMIC DNA]</scope>
    <source>
        <strain evidence="10">S5</strain>
    </source>
</reference>
<dbReference type="InterPro" id="IPR010619">
    <property type="entry name" value="ThrE-like_N"/>
</dbReference>
<feature type="transmembrane region" description="Helical" evidence="7">
    <location>
        <begin position="231"/>
        <end position="254"/>
    </location>
</feature>
<evidence type="ECO:0000256" key="3">
    <source>
        <dbReference type="ARBA" id="ARBA00022692"/>
    </source>
</evidence>
<dbReference type="GO" id="GO:0015744">
    <property type="term" value="P:succinate transport"/>
    <property type="evidence" value="ECO:0007669"/>
    <property type="project" value="TreeGrafter"/>
</dbReference>
<evidence type="ECO:0000259" key="8">
    <source>
        <dbReference type="Pfam" id="PF06738"/>
    </source>
</evidence>
<protein>
    <submittedName>
        <fullName evidence="9">Uncharacterized membrane protein YjjP, DUF1212 family</fullName>
    </submittedName>
</protein>
<keyword evidence="4 7" id="KW-1133">Transmembrane helix</keyword>
<sequence length="255" mass="27779">MIERKEVSVLQEQTIINVCLLAGRIMLKSGAETYRVEDTMVRIANAYGLEYAQSHVTPTAIMFASSTTNPTNFVRIVERVTDLHKVSQVNSVSRRISTGDLTLDEACDELEEIEMQKNTYPVWVQLLAAAAASGGFTIMFQGAWSDFFPALVVGSMAYGAMQYFHRTLKVRFFAEFLASIILGFLAYLFSQFGIGADIDKIIIGSVMPLVPGLLITNAVRDLMAHHLVSGIAKTAEAALTALAIGAGVAAIFFIV</sequence>
<dbReference type="Pfam" id="PF06738">
    <property type="entry name" value="ThrE"/>
    <property type="match status" value="1"/>
</dbReference>
<gene>
    <name evidence="9" type="ORF">SAMN05421734_101218</name>
</gene>
<dbReference type="Proteomes" id="UP000242949">
    <property type="component" value="Unassembled WGS sequence"/>
</dbReference>
<evidence type="ECO:0000256" key="6">
    <source>
        <dbReference type="ARBA" id="ARBA00034125"/>
    </source>
</evidence>
<dbReference type="EMBL" id="FMYI01000001">
    <property type="protein sequence ID" value="SDB82474.1"/>
    <property type="molecule type" value="Genomic_DNA"/>
</dbReference>
<keyword evidence="10" id="KW-1185">Reference proteome</keyword>
<evidence type="ECO:0000256" key="2">
    <source>
        <dbReference type="ARBA" id="ARBA00022475"/>
    </source>
</evidence>
<comment type="similarity">
    <text evidence="6">Belongs to the ThrE exporter (TC 2.A.79) family.</text>
</comment>
<comment type="subcellular location">
    <subcellularLocation>
        <location evidence="1">Cell membrane</location>
        <topology evidence="1">Multi-pass membrane protein</topology>
    </subcellularLocation>
</comment>
<accession>A0A1G6GKL9</accession>
<feature type="transmembrane region" description="Helical" evidence="7">
    <location>
        <begin position="201"/>
        <end position="219"/>
    </location>
</feature>
<dbReference type="RefSeq" id="WP_090791999.1">
    <property type="nucleotide sequence ID" value="NZ_FMYI01000001.1"/>
</dbReference>